<organism evidence="1 2">
    <name type="scientific">Trichoplusia ni</name>
    <name type="common">Cabbage looper</name>
    <dbReference type="NCBI Taxonomy" id="7111"/>
    <lineage>
        <taxon>Eukaryota</taxon>
        <taxon>Metazoa</taxon>
        <taxon>Ecdysozoa</taxon>
        <taxon>Arthropoda</taxon>
        <taxon>Hexapoda</taxon>
        <taxon>Insecta</taxon>
        <taxon>Pterygota</taxon>
        <taxon>Neoptera</taxon>
        <taxon>Endopterygota</taxon>
        <taxon>Lepidoptera</taxon>
        <taxon>Glossata</taxon>
        <taxon>Ditrysia</taxon>
        <taxon>Noctuoidea</taxon>
        <taxon>Noctuidae</taxon>
        <taxon>Plusiinae</taxon>
        <taxon>Trichoplusia</taxon>
    </lineage>
</organism>
<evidence type="ECO:0000313" key="2">
    <source>
        <dbReference type="RefSeq" id="XP_026732756.1"/>
    </source>
</evidence>
<proteinExistence type="predicted"/>
<dbReference type="KEGG" id="tnl:113497410"/>
<gene>
    <name evidence="2" type="primary">LOC113497410</name>
</gene>
<dbReference type="GeneID" id="113497410"/>
<reference evidence="2" key="1">
    <citation type="submission" date="2025-08" db="UniProtKB">
        <authorList>
            <consortium name="RefSeq"/>
        </authorList>
    </citation>
    <scope>IDENTIFICATION</scope>
</reference>
<dbReference type="RefSeq" id="XP_026732756.1">
    <property type="nucleotide sequence ID" value="XM_026876955.1"/>
</dbReference>
<dbReference type="OrthoDB" id="7480669at2759"/>
<protein>
    <submittedName>
        <fullName evidence="2">Uncharacterized protein LOC113497410</fullName>
    </submittedName>
</protein>
<sequence>MLQVTHVMLLGEGGRGSREAGGGAAGAAPLPLPDAGALDWAALVHTATRAMLQVTHVMLLGEGGRGSREAGGGAAGAAPLPLPDAGALDWAALVHTATRAMLQICEEHQYPSMDNTDPSLENNCQRN</sequence>
<name>A0A7E5VXB0_TRINI</name>
<dbReference type="InParanoid" id="A0A7E5VXB0"/>
<keyword evidence="1" id="KW-1185">Reference proteome</keyword>
<dbReference type="AlphaFoldDB" id="A0A7E5VXB0"/>
<dbReference type="Proteomes" id="UP000322000">
    <property type="component" value="Chromosome 9"/>
</dbReference>
<accession>A0A7E5VXB0</accession>
<evidence type="ECO:0000313" key="1">
    <source>
        <dbReference type="Proteomes" id="UP000322000"/>
    </source>
</evidence>